<protein>
    <submittedName>
        <fullName evidence="1 2">Uncharacterized protein</fullName>
    </submittedName>
</protein>
<evidence type="ECO:0000313" key="3">
    <source>
        <dbReference type="Proteomes" id="UP000011087"/>
    </source>
</evidence>
<dbReference type="GeneID" id="17301535"/>
<dbReference type="RefSeq" id="XP_005831821.1">
    <property type="nucleotide sequence ID" value="XM_005831764.1"/>
</dbReference>
<sequence length="254" mass="27670">MSLSWRTLKFVTPKRLASVVAGAGGLVCAQTAYLQSTYVPLPRPSGGATHGVELWQESNADQHSSFSEEQSLVERLRSTREVSTRRRNVLIIGDSLVVGIGCKEAPVMPQIICKRLANLLKVDVSWKALGVNGGDVRTIHKNVLETVKKFQSEQEDALHSTAQTSGLHASMVVQQDGSPVATTRSMADAQLSKQPQVKVDAVVVLCGLNDLKRIFMGRTSKVFKQDLHNFIADLKAQGGGRVYHFFAGYPAGRN</sequence>
<dbReference type="InterPro" id="IPR036514">
    <property type="entry name" value="SGNH_hydro_sf"/>
</dbReference>
<evidence type="ECO:0000313" key="2">
    <source>
        <dbReference type="EnsemblProtists" id="EKX44841"/>
    </source>
</evidence>
<gene>
    <name evidence="1" type="ORF">GUITHDRAFT_152879</name>
</gene>
<name>L1J8J9_GUITC</name>
<dbReference type="SUPFAM" id="SSF52266">
    <property type="entry name" value="SGNH hydrolase"/>
    <property type="match status" value="1"/>
</dbReference>
<dbReference type="OrthoDB" id="498123at2759"/>
<dbReference type="Gene3D" id="3.40.50.1110">
    <property type="entry name" value="SGNH hydrolase"/>
    <property type="match status" value="1"/>
</dbReference>
<dbReference type="EMBL" id="JH993002">
    <property type="protein sequence ID" value="EKX44841.1"/>
    <property type="molecule type" value="Genomic_DNA"/>
</dbReference>
<dbReference type="EnsemblProtists" id="EKX44841">
    <property type="protein sequence ID" value="EKX44841"/>
    <property type="gene ID" value="GUITHDRAFT_152879"/>
</dbReference>
<evidence type="ECO:0000313" key="1">
    <source>
        <dbReference type="EMBL" id="EKX44841.1"/>
    </source>
</evidence>
<dbReference type="KEGG" id="gtt:GUITHDRAFT_152879"/>
<reference evidence="2" key="3">
    <citation type="submission" date="2016-03" db="UniProtKB">
        <authorList>
            <consortium name="EnsemblProtists"/>
        </authorList>
    </citation>
    <scope>IDENTIFICATION</scope>
</reference>
<dbReference type="AlphaFoldDB" id="L1J8J9"/>
<reference evidence="1 3" key="1">
    <citation type="journal article" date="2012" name="Nature">
        <title>Algal genomes reveal evolutionary mosaicism and the fate of nucleomorphs.</title>
        <authorList>
            <consortium name="DOE Joint Genome Institute"/>
            <person name="Curtis B.A."/>
            <person name="Tanifuji G."/>
            <person name="Burki F."/>
            <person name="Gruber A."/>
            <person name="Irimia M."/>
            <person name="Maruyama S."/>
            <person name="Arias M.C."/>
            <person name="Ball S.G."/>
            <person name="Gile G.H."/>
            <person name="Hirakawa Y."/>
            <person name="Hopkins J.F."/>
            <person name="Kuo A."/>
            <person name="Rensing S.A."/>
            <person name="Schmutz J."/>
            <person name="Symeonidi A."/>
            <person name="Elias M."/>
            <person name="Eveleigh R.J."/>
            <person name="Herman E.K."/>
            <person name="Klute M.J."/>
            <person name="Nakayama T."/>
            <person name="Obornik M."/>
            <person name="Reyes-Prieto A."/>
            <person name="Armbrust E.V."/>
            <person name="Aves S.J."/>
            <person name="Beiko R.G."/>
            <person name="Coutinho P."/>
            <person name="Dacks J.B."/>
            <person name="Durnford D.G."/>
            <person name="Fast N.M."/>
            <person name="Green B.R."/>
            <person name="Grisdale C.J."/>
            <person name="Hempel F."/>
            <person name="Henrissat B."/>
            <person name="Hoppner M.P."/>
            <person name="Ishida K."/>
            <person name="Kim E."/>
            <person name="Koreny L."/>
            <person name="Kroth P.G."/>
            <person name="Liu Y."/>
            <person name="Malik S.B."/>
            <person name="Maier U.G."/>
            <person name="McRose D."/>
            <person name="Mock T."/>
            <person name="Neilson J.A."/>
            <person name="Onodera N.T."/>
            <person name="Poole A.M."/>
            <person name="Pritham E.J."/>
            <person name="Richards T.A."/>
            <person name="Rocap G."/>
            <person name="Roy S.W."/>
            <person name="Sarai C."/>
            <person name="Schaack S."/>
            <person name="Shirato S."/>
            <person name="Slamovits C.H."/>
            <person name="Spencer D.F."/>
            <person name="Suzuki S."/>
            <person name="Worden A.Z."/>
            <person name="Zauner S."/>
            <person name="Barry K."/>
            <person name="Bell C."/>
            <person name="Bharti A.K."/>
            <person name="Crow J.A."/>
            <person name="Grimwood J."/>
            <person name="Kramer R."/>
            <person name="Lindquist E."/>
            <person name="Lucas S."/>
            <person name="Salamov A."/>
            <person name="McFadden G.I."/>
            <person name="Lane C.E."/>
            <person name="Keeling P.J."/>
            <person name="Gray M.W."/>
            <person name="Grigoriev I.V."/>
            <person name="Archibald J.M."/>
        </authorList>
    </citation>
    <scope>NUCLEOTIDE SEQUENCE</scope>
    <source>
        <strain evidence="1 3">CCMP2712</strain>
    </source>
</reference>
<accession>L1J8J9</accession>
<dbReference type="HOGENOM" id="CLU_1096002_0_0_1"/>
<dbReference type="Proteomes" id="UP000011087">
    <property type="component" value="Unassembled WGS sequence"/>
</dbReference>
<proteinExistence type="predicted"/>
<organism evidence="1">
    <name type="scientific">Guillardia theta (strain CCMP2712)</name>
    <name type="common">Cryptophyte</name>
    <dbReference type="NCBI Taxonomy" id="905079"/>
    <lineage>
        <taxon>Eukaryota</taxon>
        <taxon>Cryptophyceae</taxon>
        <taxon>Pyrenomonadales</taxon>
        <taxon>Geminigeraceae</taxon>
        <taxon>Guillardia</taxon>
    </lineage>
</organism>
<keyword evidence="3" id="KW-1185">Reference proteome</keyword>
<reference evidence="3" key="2">
    <citation type="submission" date="2012-11" db="EMBL/GenBank/DDBJ databases">
        <authorList>
            <person name="Kuo A."/>
            <person name="Curtis B.A."/>
            <person name="Tanifuji G."/>
            <person name="Burki F."/>
            <person name="Gruber A."/>
            <person name="Irimia M."/>
            <person name="Maruyama S."/>
            <person name="Arias M.C."/>
            <person name="Ball S.G."/>
            <person name="Gile G.H."/>
            <person name="Hirakawa Y."/>
            <person name="Hopkins J.F."/>
            <person name="Rensing S.A."/>
            <person name="Schmutz J."/>
            <person name="Symeonidi A."/>
            <person name="Elias M."/>
            <person name="Eveleigh R.J."/>
            <person name="Herman E.K."/>
            <person name="Klute M.J."/>
            <person name="Nakayama T."/>
            <person name="Obornik M."/>
            <person name="Reyes-Prieto A."/>
            <person name="Armbrust E.V."/>
            <person name="Aves S.J."/>
            <person name="Beiko R.G."/>
            <person name="Coutinho P."/>
            <person name="Dacks J.B."/>
            <person name="Durnford D.G."/>
            <person name="Fast N.M."/>
            <person name="Green B.R."/>
            <person name="Grisdale C."/>
            <person name="Hempe F."/>
            <person name="Henrissat B."/>
            <person name="Hoppner M.P."/>
            <person name="Ishida K.-I."/>
            <person name="Kim E."/>
            <person name="Koreny L."/>
            <person name="Kroth P.G."/>
            <person name="Liu Y."/>
            <person name="Malik S.-B."/>
            <person name="Maier U.G."/>
            <person name="McRose D."/>
            <person name="Mock T."/>
            <person name="Neilson J.A."/>
            <person name="Onodera N.T."/>
            <person name="Poole A.M."/>
            <person name="Pritham E.J."/>
            <person name="Richards T.A."/>
            <person name="Rocap G."/>
            <person name="Roy S.W."/>
            <person name="Sarai C."/>
            <person name="Schaack S."/>
            <person name="Shirato S."/>
            <person name="Slamovits C.H."/>
            <person name="Spencer D.F."/>
            <person name="Suzuki S."/>
            <person name="Worden A.Z."/>
            <person name="Zauner S."/>
            <person name="Barry K."/>
            <person name="Bell C."/>
            <person name="Bharti A.K."/>
            <person name="Crow J.A."/>
            <person name="Grimwood J."/>
            <person name="Kramer R."/>
            <person name="Lindquist E."/>
            <person name="Lucas S."/>
            <person name="Salamov A."/>
            <person name="McFadden G.I."/>
            <person name="Lane C.E."/>
            <person name="Keeling P.J."/>
            <person name="Gray M.W."/>
            <person name="Grigoriev I.V."/>
            <person name="Archibald J.M."/>
        </authorList>
    </citation>
    <scope>NUCLEOTIDE SEQUENCE</scope>
    <source>
        <strain evidence="3">CCMP2712</strain>
    </source>
</reference>
<dbReference type="PaxDb" id="55529-EKX44841"/>